<proteinExistence type="predicted"/>
<feature type="transmembrane region" description="Helical" evidence="1">
    <location>
        <begin position="54"/>
        <end position="76"/>
    </location>
</feature>
<sequence>MISMGLVWDRAMAVISGRLGILLSLAVILLILPPVAQAGLEAISDTSFALRSTKFAASLLVFIAATISAIAMTAVASDPAVDQGAALAIGRRRLGPFIGVSLLIGLLFAVAMIPGAVLIGLAGFDVAQARAGGVPDGVNMPLLGAGLLYFIVLMPVMLWAAARLLPLSAVIVNERRGAGAIRRSFALTRGSSLKLMGVLILYGLVFLVVLMAATSVVGVVARLLAGADSPVIVSLVIAAVTAVVTALFSILQMVFAAQLYLAAREAHDAA</sequence>
<evidence type="ECO:0000256" key="1">
    <source>
        <dbReference type="SAM" id="Phobius"/>
    </source>
</evidence>
<evidence type="ECO:0008006" key="4">
    <source>
        <dbReference type="Google" id="ProtNLM"/>
    </source>
</evidence>
<name>A0A245ZEG7_9SPHN</name>
<keyword evidence="1" id="KW-0472">Membrane</keyword>
<dbReference type="Proteomes" id="UP000197783">
    <property type="component" value="Unassembled WGS sequence"/>
</dbReference>
<feature type="transmembrane region" description="Helical" evidence="1">
    <location>
        <begin position="142"/>
        <end position="172"/>
    </location>
</feature>
<gene>
    <name evidence="2" type="ORF">SPMU_30000</name>
</gene>
<protein>
    <recommendedName>
        <fullName evidence="4">Glycerophosphoryl diester phosphodiesterase membrane domain-containing protein</fullName>
    </recommendedName>
</protein>
<dbReference type="AlphaFoldDB" id="A0A245ZEG7"/>
<comment type="caution">
    <text evidence="2">The sequence shown here is derived from an EMBL/GenBank/DDBJ whole genome shotgun (WGS) entry which is preliminary data.</text>
</comment>
<feature type="transmembrane region" description="Helical" evidence="1">
    <location>
        <begin position="97"/>
        <end position="122"/>
    </location>
</feature>
<organism evidence="2 3">
    <name type="scientific">Sphingomonas mucosissima</name>
    <dbReference type="NCBI Taxonomy" id="370959"/>
    <lineage>
        <taxon>Bacteria</taxon>
        <taxon>Pseudomonadati</taxon>
        <taxon>Pseudomonadota</taxon>
        <taxon>Alphaproteobacteria</taxon>
        <taxon>Sphingomonadales</taxon>
        <taxon>Sphingomonadaceae</taxon>
        <taxon>Sphingomonas</taxon>
    </lineage>
</organism>
<keyword evidence="1" id="KW-1133">Transmembrane helix</keyword>
<evidence type="ECO:0000313" key="2">
    <source>
        <dbReference type="EMBL" id="OWK28146.1"/>
    </source>
</evidence>
<dbReference type="EMBL" id="NBBJ01000006">
    <property type="protein sequence ID" value="OWK28146.1"/>
    <property type="molecule type" value="Genomic_DNA"/>
</dbReference>
<keyword evidence="1" id="KW-0812">Transmembrane</keyword>
<feature type="transmembrane region" description="Helical" evidence="1">
    <location>
        <begin position="193"/>
        <end position="225"/>
    </location>
</feature>
<evidence type="ECO:0000313" key="3">
    <source>
        <dbReference type="Proteomes" id="UP000197783"/>
    </source>
</evidence>
<keyword evidence="3" id="KW-1185">Reference proteome</keyword>
<reference evidence="2 3" key="1">
    <citation type="submission" date="2017-03" db="EMBL/GenBank/DDBJ databases">
        <title>Genome sequence of Sphingomonas mucosissima DSM 17494.</title>
        <authorList>
            <person name="Poehlein A."/>
            <person name="Wuebbeler J.H."/>
            <person name="Steinbuechel A."/>
            <person name="Daniel R."/>
        </authorList>
    </citation>
    <scope>NUCLEOTIDE SEQUENCE [LARGE SCALE GENOMIC DNA]</scope>
    <source>
        <strain evidence="2 3">DSM 17494</strain>
    </source>
</reference>
<feature type="transmembrane region" description="Helical" evidence="1">
    <location>
        <begin position="231"/>
        <end position="255"/>
    </location>
</feature>
<accession>A0A245ZEG7</accession>